<sequence>MVGLWFLIIYYSFFIFFTFWIFIDKQNIKIDISILSSNITINRHLFYILLGCFILFIKFSFVNFAYLDTLIFITIIIIIFIFLYFRISSINYFLFILPFILYFYAVFINFDNHFLYFIFYILSFCSIFIYNKILSYLIRN</sequence>
<reference evidence="2 3" key="2">
    <citation type="submission" date="2020-03" db="EMBL/GenBank/DDBJ databases">
        <title>Campylobacter portucalensis sp. nov., a new species of Campylobacter isolated from the reproductive tract of bulls.</title>
        <authorList>
            <person name="Silva M.F."/>
            <person name="Pereira G."/>
            <person name="Carneiro C."/>
            <person name="Hemphill A."/>
            <person name="Mateus L."/>
            <person name="Lopes-Da-Costa L."/>
            <person name="Silva E."/>
        </authorList>
    </citation>
    <scope>NUCLEOTIDE SEQUENCE [LARGE SCALE GENOMIC DNA]</scope>
    <source>
        <strain evidence="2 3">FMV-PI01</strain>
    </source>
</reference>
<proteinExistence type="predicted"/>
<dbReference type="AlphaFoldDB" id="A0A6L5WMU1"/>
<feature type="transmembrane region" description="Helical" evidence="1">
    <location>
        <begin position="44"/>
        <end position="61"/>
    </location>
</feature>
<evidence type="ECO:0000313" key="3">
    <source>
        <dbReference type="Proteomes" id="UP000476338"/>
    </source>
</evidence>
<protein>
    <submittedName>
        <fullName evidence="2">Uncharacterized protein</fullName>
    </submittedName>
</protein>
<keyword evidence="1" id="KW-0472">Membrane</keyword>
<dbReference type="EMBL" id="VWSJ01000040">
    <property type="protein sequence ID" value="MSN97133.1"/>
    <property type="molecule type" value="Genomic_DNA"/>
</dbReference>
<dbReference type="Proteomes" id="UP000476338">
    <property type="component" value="Unassembled WGS sequence"/>
</dbReference>
<evidence type="ECO:0000313" key="2">
    <source>
        <dbReference type="EMBL" id="MSN97133.1"/>
    </source>
</evidence>
<name>A0A6L5WMU1_9BACT</name>
<evidence type="ECO:0000256" key="1">
    <source>
        <dbReference type="SAM" id="Phobius"/>
    </source>
</evidence>
<keyword evidence="3" id="KW-1185">Reference proteome</keyword>
<feature type="transmembrane region" description="Helical" evidence="1">
    <location>
        <begin position="92"/>
        <end position="110"/>
    </location>
</feature>
<feature type="transmembrane region" description="Helical" evidence="1">
    <location>
        <begin position="6"/>
        <end position="23"/>
    </location>
</feature>
<keyword evidence="1" id="KW-1133">Transmembrane helix</keyword>
<feature type="transmembrane region" description="Helical" evidence="1">
    <location>
        <begin position="116"/>
        <end position="138"/>
    </location>
</feature>
<reference evidence="2 3" key="1">
    <citation type="submission" date="2019-09" db="EMBL/GenBank/DDBJ databases">
        <authorList>
            <person name="Silva M."/>
            <person name="Pereira G."/>
            <person name="Lopes-Da-Costa L."/>
            <person name="Silva E."/>
        </authorList>
    </citation>
    <scope>NUCLEOTIDE SEQUENCE [LARGE SCALE GENOMIC DNA]</scope>
    <source>
        <strain evidence="2 3">FMV-PI01</strain>
    </source>
</reference>
<keyword evidence="1" id="KW-0812">Transmembrane</keyword>
<comment type="caution">
    <text evidence="2">The sequence shown here is derived from an EMBL/GenBank/DDBJ whole genome shotgun (WGS) entry which is preliminary data.</text>
</comment>
<gene>
    <name evidence="2" type="ORF">F1B92_08170</name>
</gene>
<feature type="transmembrane region" description="Helical" evidence="1">
    <location>
        <begin position="67"/>
        <end position="85"/>
    </location>
</feature>
<accession>A0A6L5WMU1</accession>
<organism evidence="2 3">
    <name type="scientific">Campylobacter portucalensis</name>
    <dbReference type="NCBI Taxonomy" id="2608384"/>
    <lineage>
        <taxon>Bacteria</taxon>
        <taxon>Pseudomonadati</taxon>
        <taxon>Campylobacterota</taxon>
        <taxon>Epsilonproteobacteria</taxon>
        <taxon>Campylobacterales</taxon>
        <taxon>Campylobacteraceae</taxon>
        <taxon>Campylobacter</taxon>
    </lineage>
</organism>